<proteinExistence type="inferred from homology"/>
<dbReference type="InterPro" id="IPR027471">
    <property type="entry name" value="YbeD-like_sf"/>
</dbReference>
<dbReference type="PANTHER" id="PTHR38036:SF1">
    <property type="entry name" value="UPF0250 PROTEIN YBED"/>
    <property type="match status" value="1"/>
</dbReference>
<dbReference type="PANTHER" id="PTHR38036">
    <property type="entry name" value="UPF0250 PROTEIN YBED"/>
    <property type="match status" value="1"/>
</dbReference>
<evidence type="ECO:0000313" key="4">
    <source>
        <dbReference type="Proteomes" id="UP000318349"/>
    </source>
</evidence>
<dbReference type="EMBL" id="VMNI01000008">
    <property type="protein sequence ID" value="TVO76495.1"/>
    <property type="molecule type" value="Genomic_DNA"/>
</dbReference>
<evidence type="ECO:0000313" key="3">
    <source>
        <dbReference type="EMBL" id="TVO76495.1"/>
    </source>
</evidence>
<reference evidence="3 4" key="1">
    <citation type="submission" date="2019-07" db="EMBL/GenBank/DDBJ databases">
        <title>The pathways for chlorine oxyanion respiration interact through the shared metabolite chlorate.</title>
        <authorList>
            <person name="Barnum T.P."/>
            <person name="Cheng Y."/>
            <person name="Hill K.A."/>
            <person name="Lucas L.N."/>
            <person name="Carlson H.K."/>
            <person name="Coates J.D."/>
        </authorList>
    </citation>
    <scope>NUCLEOTIDE SEQUENCE [LARGE SCALE GENOMIC DNA]</scope>
    <source>
        <strain evidence="3 4">SFB-1</strain>
    </source>
</reference>
<sequence length="90" mass="9912">MADEPKTSLIDFPCAFPLKIMGVKVDAFAQTVAEVVLKHDASFDPATIEMRPSSKGTYLSLTCTVWAVSQPQLDELYRELSGHPMVKVVL</sequence>
<dbReference type="Pfam" id="PF04359">
    <property type="entry name" value="DUF493"/>
    <property type="match status" value="1"/>
</dbReference>
<evidence type="ECO:0000256" key="1">
    <source>
        <dbReference type="ARBA" id="ARBA00008460"/>
    </source>
</evidence>
<evidence type="ECO:0000256" key="2">
    <source>
        <dbReference type="HAMAP-Rule" id="MF_00659"/>
    </source>
</evidence>
<dbReference type="InterPro" id="IPR007454">
    <property type="entry name" value="UPF0250_YbeD-like"/>
</dbReference>
<dbReference type="AlphaFoldDB" id="A0A557SGE7"/>
<dbReference type="SUPFAM" id="SSF117991">
    <property type="entry name" value="YbeD/HP0495-like"/>
    <property type="match status" value="1"/>
</dbReference>
<organism evidence="3 4">
    <name type="scientific">Denitromonas halophila</name>
    <dbReference type="NCBI Taxonomy" id="1629404"/>
    <lineage>
        <taxon>Bacteria</taxon>
        <taxon>Pseudomonadati</taxon>
        <taxon>Pseudomonadota</taxon>
        <taxon>Betaproteobacteria</taxon>
        <taxon>Rhodocyclales</taxon>
        <taxon>Zoogloeaceae</taxon>
        <taxon>Denitromonas</taxon>
    </lineage>
</organism>
<gene>
    <name evidence="3" type="ORF">FHP89_10355</name>
</gene>
<dbReference type="Proteomes" id="UP000318349">
    <property type="component" value="Unassembled WGS sequence"/>
</dbReference>
<dbReference type="HAMAP" id="MF_00659">
    <property type="entry name" value="UPF0250"/>
    <property type="match status" value="1"/>
</dbReference>
<protein>
    <recommendedName>
        <fullName evidence="2">UPF0250 protein FHP89_10355</fullName>
    </recommendedName>
</protein>
<name>A0A557SGE7_9RHOO</name>
<dbReference type="Gene3D" id="3.30.70.260">
    <property type="match status" value="1"/>
</dbReference>
<comment type="caution">
    <text evidence="3">The sequence shown here is derived from an EMBL/GenBank/DDBJ whole genome shotgun (WGS) entry which is preliminary data.</text>
</comment>
<accession>A0A557SGE7</accession>
<comment type="similarity">
    <text evidence="1 2">Belongs to the UPF0250 family.</text>
</comment>